<comment type="caution">
    <text evidence="1">The sequence shown here is derived from an EMBL/GenBank/DDBJ whole genome shotgun (WGS) entry which is preliminary data.</text>
</comment>
<sequence length="145" mass="16510">MAHGFARYPGGVISTELARALRDAGLKWQPRSGDRFQLDEPEFEADVFTVSEMTIEARRYPTGSILSFNGTTEWALDSVAQEEALWLPGEEQLRELLRGTFTALRRRPDTYEVEIRIAGRLQVFEHPEVSDAYALALLELMRHAQ</sequence>
<name>A0ABP7GJQ7_9MICO</name>
<keyword evidence="2" id="KW-1185">Reference proteome</keyword>
<organism evidence="1 2">
    <name type="scientific">Microbacterium kribbense</name>
    <dbReference type="NCBI Taxonomy" id="433645"/>
    <lineage>
        <taxon>Bacteria</taxon>
        <taxon>Bacillati</taxon>
        <taxon>Actinomycetota</taxon>
        <taxon>Actinomycetes</taxon>
        <taxon>Micrococcales</taxon>
        <taxon>Microbacteriaceae</taxon>
        <taxon>Microbacterium</taxon>
    </lineage>
</organism>
<proteinExistence type="predicted"/>
<dbReference type="Proteomes" id="UP001500540">
    <property type="component" value="Unassembled WGS sequence"/>
</dbReference>
<dbReference type="EMBL" id="BAABAF010000007">
    <property type="protein sequence ID" value="GAA3767207.1"/>
    <property type="molecule type" value="Genomic_DNA"/>
</dbReference>
<reference evidence="2" key="1">
    <citation type="journal article" date="2019" name="Int. J. Syst. Evol. Microbiol.">
        <title>The Global Catalogue of Microorganisms (GCM) 10K type strain sequencing project: providing services to taxonomists for standard genome sequencing and annotation.</title>
        <authorList>
            <consortium name="The Broad Institute Genomics Platform"/>
            <consortium name="The Broad Institute Genome Sequencing Center for Infectious Disease"/>
            <person name="Wu L."/>
            <person name="Ma J."/>
        </authorList>
    </citation>
    <scope>NUCLEOTIDE SEQUENCE [LARGE SCALE GENOMIC DNA]</scope>
    <source>
        <strain evidence="2">JCM 16950</strain>
    </source>
</reference>
<protein>
    <recommendedName>
        <fullName evidence="3">Pilus assembly protein CpaE</fullName>
    </recommendedName>
</protein>
<gene>
    <name evidence="1" type="ORF">GCM10022240_19500</name>
</gene>
<evidence type="ECO:0000313" key="1">
    <source>
        <dbReference type="EMBL" id="GAA3767207.1"/>
    </source>
</evidence>
<accession>A0ABP7GJQ7</accession>
<evidence type="ECO:0000313" key="2">
    <source>
        <dbReference type="Proteomes" id="UP001500540"/>
    </source>
</evidence>
<evidence type="ECO:0008006" key="3">
    <source>
        <dbReference type="Google" id="ProtNLM"/>
    </source>
</evidence>